<dbReference type="EMBL" id="CAJVPY010011159">
    <property type="protein sequence ID" value="CAG8724806.1"/>
    <property type="molecule type" value="Genomic_DNA"/>
</dbReference>
<proteinExistence type="predicted"/>
<dbReference type="AlphaFoldDB" id="A0A9N9I9H4"/>
<sequence length="55" mass="6569">VDLNNDQENNDTFFFWDDYHTTTLVHDALANLSFEILENLISPFSIRKRNSDYMQ</sequence>
<gene>
    <name evidence="1" type="ORF">DERYTH_LOCUS14619</name>
</gene>
<organism evidence="1 2">
    <name type="scientific">Dentiscutata erythropus</name>
    <dbReference type="NCBI Taxonomy" id="1348616"/>
    <lineage>
        <taxon>Eukaryota</taxon>
        <taxon>Fungi</taxon>
        <taxon>Fungi incertae sedis</taxon>
        <taxon>Mucoromycota</taxon>
        <taxon>Glomeromycotina</taxon>
        <taxon>Glomeromycetes</taxon>
        <taxon>Diversisporales</taxon>
        <taxon>Gigasporaceae</taxon>
        <taxon>Dentiscutata</taxon>
    </lineage>
</organism>
<evidence type="ECO:0000313" key="1">
    <source>
        <dbReference type="EMBL" id="CAG8724806.1"/>
    </source>
</evidence>
<keyword evidence="2" id="KW-1185">Reference proteome</keyword>
<feature type="non-terminal residue" evidence="1">
    <location>
        <position position="1"/>
    </location>
</feature>
<evidence type="ECO:0000313" key="2">
    <source>
        <dbReference type="Proteomes" id="UP000789405"/>
    </source>
</evidence>
<reference evidence="1" key="1">
    <citation type="submission" date="2021-06" db="EMBL/GenBank/DDBJ databases">
        <authorList>
            <person name="Kallberg Y."/>
            <person name="Tangrot J."/>
            <person name="Rosling A."/>
        </authorList>
    </citation>
    <scope>NUCLEOTIDE SEQUENCE</scope>
    <source>
        <strain evidence="1">MA453B</strain>
    </source>
</reference>
<comment type="caution">
    <text evidence="1">The sequence shown here is derived from an EMBL/GenBank/DDBJ whole genome shotgun (WGS) entry which is preliminary data.</text>
</comment>
<protein>
    <submittedName>
        <fullName evidence="1">17687_t:CDS:1</fullName>
    </submittedName>
</protein>
<accession>A0A9N9I9H4</accession>
<name>A0A9N9I9H4_9GLOM</name>
<dbReference type="InterPro" id="IPR036514">
    <property type="entry name" value="SGNH_hydro_sf"/>
</dbReference>
<dbReference type="Gene3D" id="3.40.50.1110">
    <property type="entry name" value="SGNH hydrolase"/>
    <property type="match status" value="1"/>
</dbReference>
<dbReference type="Proteomes" id="UP000789405">
    <property type="component" value="Unassembled WGS sequence"/>
</dbReference>